<organism evidence="4 5">
    <name type="scientific">Hoylesella shahii DSM 15611 = JCM 12083</name>
    <dbReference type="NCBI Taxonomy" id="1122991"/>
    <lineage>
        <taxon>Bacteria</taxon>
        <taxon>Pseudomonadati</taxon>
        <taxon>Bacteroidota</taxon>
        <taxon>Bacteroidia</taxon>
        <taxon>Bacteroidales</taxon>
        <taxon>Prevotellaceae</taxon>
        <taxon>Hoylesella</taxon>
    </lineage>
</organism>
<evidence type="ECO:0000313" key="4">
    <source>
        <dbReference type="EMBL" id="PXX22574.1"/>
    </source>
</evidence>
<accession>A0A318HVT4</accession>
<dbReference type="AlphaFoldDB" id="A0A318HVT4"/>
<dbReference type="RefSeq" id="WP_110370135.1">
    <property type="nucleotide sequence ID" value="NZ_QJJX01000010.1"/>
</dbReference>
<proteinExistence type="predicted"/>
<keyword evidence="5" id="KW-1185">Reference proteome</keyword>
<dbReference type="GO" id="GO:0016787">
    <property type="term" value="F:hydrolase activity"/>
    <property type="evidence" value="ECO:0007669"/>
    <property type="project" value="UniProtKB-KW"/>
</dbReference>
<dbReference type="SUPFAM" id="SSF53474">
    <property type="entry name" value="alpha/beta-Hydrolases"/>
    <property type="match status" value="1"/>
</dbReference>
<keyword evidence="1" id="KW-0378">Hydrolase</keyword>
<feature type="chain" id="PRO_5016244660" evidence="2">
    <location>
        <begin position="21"/>
        <end position="318"/>
    </location>
</feature>
<evidence type="ECO:0000313" key="5">
    <source>
        <dbReference type="Proteomes" id="UP000248314"/>
    </source>
</evidence>
<dbReference type="EMBL" id="QJJX01000010">
    <property type="protein sequence ID" value="PXX22574.1"/>
    <property type="molecule type" value="Genomic_DNA"/>
</dbReference>
<name>A0A318HVT4_9BACT</name>
<reference evidence="4 5" key="1">
    <citation type="submission" date="2018-05" db="EMBL/GenBank/DDBJ databases">
        <title>Genomic Encyclopedia of Type Strains, Phase I: the one thousand microbial genomes (KMG-I) project.</title>
        <authorList>
            <person name="Kyrpides N."/>
        </authorList>
    </citation>
    <scope>NUCLEOTIDE SEQUENCE [LARGE SCALE GENOMIC DNA]</scope>
    <source>
        <strain evidence="4 5">DSM 15611</strain>
    </source>
</reference>
<dbReference type="InterPro" id="IPR050300">
    <property type="entry name" value="GDXG_lipolytic_enzyme"/>
</dbReference>
<evidence type="ECO:0000259" key="3">
    <source>
        <dbReference type="Pfam" id="PF20434"/>
    </source>
</evidence>
<dbReference type="PANTHER" id="PTHR48081">
    <property type="entry name" value="AB HYDROLASE SUPERFAMILY PROTEIN C4A8.06C"/>
    <property type="match status" value="1"/>
</dbReference>
<gene>
    <name evidence="4" type="ORF">EJ73_01109</name>
</gene>
<evidence type="ECO:0000256" key="2">
    <source>
        <dbReference type="SAM" id="SignalP"/>
    </source>
</evidence>
<dbReference type="InterPro" id="IPR049492">
    <property type="entry name" value="BD-FAE-like_dom"/>
</dbReference>
<protein>
    <submittedName>
        <fullName evidence="4">Acetyl esterase/lipase</fullName>
    </submittedName>
</protein>
<dbReference type="PANTHER" id="PTHR48081:SF6">
    <property type="entry name" value="PEPTIDASE S9 PROLYL OLIGOPEPTIDASE CATALYTIC DOMAIN-CONTAINING PROTEIN"/>
    <property type="match status" value="1"/>
</dbReference>
<dbReference type="Gene3D" id="3.40.50.1820">
    <property type="entry name" value="alpha/beta hydrolase"/>
    <property type="match status" value="1"/>
</dbReference>
<evidence type="ECO:0000256" key="1">
    <source>
        <dbReference type="ARBA" id="ARBA00022801"/>
    </source>
</evidence>
<dbReference type="Pfam" id="PF20434">
    <property type="entry name" value="BD-FAE"/>
    <property type="match status" value="1"/>
</dbReference>
<dbReference type="Proteomes" id="UP000248314">
    <property type="component" value="Unassembled WGS sequence"/>
</dbReference>
<comment type="caution">
    <text evidence="4">The sequence shown here is derived from an EMBL/GenBank/DDBJ whole genome shotgun (WGS) entry which is preliminary data.</text>
</comment>
<feature type="signal peptide" evidence="2">
    <location>
        <begin position="1"/>
        <end position="20"/>
    </location>
</feature>
<sequence length="318" mass="35302">MNVRKYLFILLLIVALTAHAQQQAPLKIWTGTAERASNVTLTPYIPKGATANCPAVIVCPGGSYHWLDTRTEGEGVAKWLNSQGIAAFVLRYRVAGVWAFISHYRLFVRGRRQPDMLRDVQRSIQLVREGATTWSINPQAVGVMGFSAGGHLAVASATYASTNYLSPLGIVPKVSVRPDFVAALYPVVTLTDKRYVHRRSRKGILGEWGKCNKKLKDSLSLERHVPTNCPPVFIVHCDDDPIVSPGNSRLLDSALTSRRIPHQYIRYTTGGHGFGASEVKGSAQSRRWREAFVSWLNNSALPLVRDTADRQNKKIEKL</sequence>
<dbReference type="InterPro" id="IPR029058">
    <property type="entry name" value="AB_hydrolase_fold"/>
</dbReference>
<dbReference type="STRING" id="1122991.GCA_000613445_00810"/>
<keyword evidence="2" id="KW-0732">Signal</keyword>
<feature type="domain" description="BD-FAE-like" evidence="3">
    <location>
        <begin position="44"/>
        <end position="255"/>
    </location>
</feature>